<feature type="active site" description="Electrophile" evidence="9">
    <location>
        <position position="96"/>
    </location>
</feature>
<dbReference type="PROSITE" id="PS51440">
    <property type="entry name" value="TIM_2"/>
    <property type="match status" value="1"/>
</dbReference>
<protein>
    <recommendedName>
        <fullName evidence="9 10">Triosephosphate isomerase</fullName>
        <shortName evidence="9">TIM</shortName>
        <shortName evidence="9">TPI</shortName>
        <ecNumber evidence="9 10">5.3.1.1</ecNumber>
    </recommendedName>
    <alternativeName>
        <fullName evidence="9">Triose-phosphate isomerase</fullName>
    </alternativeName>
</protein>
<gene>
    <name evidence="9" type="primary">tpiA</name>
    <name evidence="11" type="ordered locus">Marky_1209</name>
</gene>
<dbReference type="UniPathway" id="UPA00109">
    <property type="reaction ID" value="UER00189"/>
</dbReference>
<accession>F2NQL1</accession>
<reference evidence="11 12" key="1">
    <citation type="journal article" date="2012" name="Stand. Genomic Sci.">
        <title>Complete genome sequence of the aerobic, heterotroph Marinithermus hydrothermalis type strain (T1(T)) from a deep-sea hydrothermal vent chimney.</title>
        <authorList>
            <person name="Copeland A."/>
            <person name="Gu W."/>
            <person name="Yasawong M."/>
            <person name="Lapidus A."/>
            <person name="Lucas S."/>
            <person name="Deshpande S."/>
            <person name="Pagani I."/>
            <person name="Tapia R."/>
            <person name="Cheng J.F."/>
            <person name="Goodwin L.A."/>
            <person name="Pitluck S."/>
            <person name="Liolios K."/>
            <person name="Ivanova N."/>
            <person name="Mavromatis K."/>
            <person name="Mikhailova N."/>
            <person name="Pati A."/>
            <person name="Chen A."/>
            <person name="Palaniappan K."/>
            <person name="Land M."/>
            <person name="Pan C."/>
            <person name="Brambilla E.M."/>
            <person name="Rohde M."/>
            <person name="Tindall B.J."/>
            <person name="Sikorski J."/>
            <person name="Goker M."/>
            <person name="Detter J.C."/>
            <person name="Bristow J."/>
            <person name="Eisen J.A."/>
            <person name="Markowitz V."/>
            <person name="Hugenholtz P."/>
            <person name="Kyrpides N.C."/>
            <person name="Klenk H.P."/>
            <person name="Woyke T."/>
        </authorList>
    </citation>
    <scope>NUCLEOTIDE SEQUENCE [LARGE SCALE GENOMIC DNA]</scope>
    <source>
        <strain evidence="12">DSM 14884 / JCM 11576 / T1</strain>
    </source>
</reference>
<dbReference type="PANTHER" id="PTHR21139:SF42">
    <property type="entry name" value="TRIOSEPHOSPHATE ISOMERASE"/>
    <property type="match status" value="1"/>
</dbReference>
<dbReference type="CDD" id="cd00311">
    <property type="entry name" value="TIM"/>
    <property type="match status" value="1"/>
</dbReference>
<evidence type="ECO:0000256" key="6">
    <source>
        <dbReference type="ARBA" id="ARBA00022490"/>
    </source>
</evidence>
<evidence type="ECO:0000256" key="5">
    <source>
        <dbReference type="ARBA" id="ARBA00022432"/>
    </source>
</evidence>
<dbReference type="InterPro" id="IPR022896">
    <property type="entry name" value="TrioseP_Isoase_bac/euk"/>
</dbReference>
<dbReference type="HAMAP" id="MF_00147_B">
    <property type="entry name" value="TIM_B"/>
    <property type="match status" value="1"/>
</dbReference>
<comment type="function">
    <text evidence="9">Involved in the gluconeogenesis. Catalyzes stereospecifically the conversion of dihydroxyacetone phosphate (DHAP) to D-glyceraldehyde-3-phosphate (G3P).</text>
</comment>
<dbReference type="Gene3D" id="3.20.20.70">
    <property type="entry name" value="Aldolase class I"/>
    <property type="match status" value="1"/>
</dbReference>
<name>F2NQL1_MARHT</name>
<dbReference type="GO" id="GO:0004807">
    <property type="term" value="F:triose-phosphate isomerase activity"/>
    <property type="evidence" value="ECO:0007669"/>
    <property type="project" value="UniProtKB-UniRule"/>
</dbReference>
<dbReference type="FunFam" id="3.20.20.70:FF:000016">
    <property type="entry name" value="Triosephosphate isomerase"/>
    <property type="match status" value="1"/>
</dbReference>
<comment type="catalytic activity">
    <reaction evidence="1 9 10">
        <text>D-glyceraldehyde 3-phosphate = dihydroxyacetone phosphate</text>
        <dbReference type="Rhea" id="RHEA:18585"/>
        <dbReference type="ChEBI" id="CHEBI:57642"/>
        <dbReference type="ChEBI" id="CHEBI:59776"/>
        <dbReference type="EC" id="5.3.1.1"/>
    </reaction>
</comment>
<evidence type="ECO:0000256" key="9">
    <source>
        <dbReference type="HAMAP-Rule" id="MF_00147"/>
    </source>
</evidence>
<proteinExistence type="inferred from homology"/>
<dbReference type="PANTHER" id="PTHR21139">
    <property type="entry name" value="TRIOSEPHOSPHATE ISOMERASE"/>
    <property type="match status" value="1"/>
</dbReference>
<dbReference type="GO" id="GO:0019563">
    <property type="term" value="P:glycerol catabolic process"/>
    <property type="evidence" value="ECO:0007669"/>
    <property type="project" value="TreeGrafter"/>
</dbReference>
<dbReference type="STRING" id="869210.Marky_1209"/>
<dbReference type="SUPFAM" id="SSF51351">
    <property type="entry name" value="Triosephosphate isomerase (TIM)"/>
    <property type="match status" value="1"/>
</dbReference>
<dbReference type="InterPro" id="IPR035990">
    <property type="entry name" value="TIM_sf"/>
</dbReference>
<dbReference type="GO" id="GO:0006094">
    <property type="term" value="P:gluconeogenesis"/>
    <property type="evidence" value="ECO:0007669"/>
    <property type="project" value="UniProtKB-UniRule"/>
</dbReference>
<dbReference type="InterPro" id="IPR013785">
    <property type="entry name" value="Aldolase_TIM"/>
</dbReference>
<dbReference type="InterPro" id="IPR020861">
    <property type="entry name" value="Triosephosphate_isomerase_AS"/>
</dbReference>
<dbReference type="GO" id="GO:0046166">
    <property type="term" value="P:glyceraldehyde-3-phosphate biosynthetic process"/>
    <property type="evidence" value="ECO:0007669"/>
    <property type="project" value="TreeGrafter"/>
</dbReference>
<evidence type="ECO:0000256" key="4">
    <source>
        <dbReference type="ARBA" id="ARBA00011738"/>
    </source>
</evidence>
<dbReference type="Proteomes" id="UP000007030">
    <property type="component" value="Chromosome"/>
</dbReference>
<dbReference type="RefSeq" id="WP_013703996.1">
    <property type="nucleotide sequence ID" value="NC_015387.1"/>
</dbReference>
<keyword evidence="7 9" id="KW-0324">Glycolysis</keyword>
<dbReference type="InterPro" id="IPR000652">
    <property type="entry name" value="Triosephosphate_isomerase"/>
</dbReference>
<dbReference type="PROSITE" id="PS00171">
    <property type="entry name" value="TIM_1"/>
    <property type="match status" value="1"/>
</dbReference>
<comment type="subunit">
    <text evidence="4 9 10">Homodimer.</text>
</comment>
<dbReference type="KEGG" id="mhd:Marky_1209"/>
<dbReference type="EMBL" id="CP002630">
    <property type="protein sequence ID" value="AEB11949.1"/>
    <property type="molecule type" value="Genomic_DNA"/>
</dbReference>
<sequence length="251" mass="26751">MTRRVLIAGNWKMHKTTAEARAWCRAVLDGLPDPVACEVAVLPAYPLLPVVREALENSPVRWGAQDVSAHEEGAYTGEVAARQLADLGCAYVVVGHSERRAYWKESNALVAAKARKALEHGLVPIVCVGEPLEVREAGEAVAFTLAQLEGSLEGVEAPDPGRLVVAYEPVWAIGTGRTATPEDAQEMARAIRDWLARRYTPEFAAGVRVLYGGSIKPGNFAEILEGPDVDGGLVGGASLDATRFLALATAV</sequence>
<dbReference type="HOGENOM" id="CLU_024251_2_3_0"/>
<feature type="binding site" evidence="9">
    <location>
        <position position="214"/>
    </location>
    <ligand>
        <name>substrate</name>
    </ligand>
</feature>
<evidence type="ECO:0000313" key="11">
    <source>
        <dbReference type="EMBL" id="AEB11949.1"/>
    </source>
</evidence>
<feature type="binding site" evidence="9">
    <location>
        <begin position="10"/>
        <end position="12"/>
    </location>
    <ligand>
        <name>substrate</name>
    </ligand>
</feature>
<keyword evidence="6 9" id="KW-0963">Cytoplasm</keyword>
<comment type="subcellular location">
    <subcellularLocation>
        <location evidence="9 10">Cytoplasm</location>
    </subcellularLocation>
</comment>
<feature type="active site" description="Proton acceptor" evidence="9">
    <location>
        <position position="168"/>
    </location>
</feature>
<feature type="binding site" evidence="9">
    <location>
        <position position="174"/>
    </location>
    <ligand>
        <name>substrate</name>
    </ligand>
</feature>
<comment type="pathway">
    <text evidence="9 10">Carbohydrate biosynthesis; gluconeogenesis.</text>
</comment>
<evidence type="ECO:0000256" key="8">
    <source>
        <dbReference type="ARBA" id="ARBA00023235"/>
    </source>
</evidence>
<keyword evidence="5 9" id="KW-0312">Gluconeogenesis</keyword>
<dbReference type="NCBIfam" id="TIGR00419">
    <property type="entry name" value="tim"/>
    <property type="match status" value="1"/>
</dbReference>
<dbReference type="Pfam" id="PF00121">
    <property type="entry name" value="TIM"/>
    <property type="match status" value="1"/>
</dbReference>
<dbReference type="GO" id="GO:0005829">
    <property type="term" value="C:cytosol"/>
    <property type="evidence" value="ECO:0007669"/>
    <property type="project" value="TreeGrafter"/>
</dbReference>
<evidence type="ECO:0000313" key="12">
    <source>
        <dbReference type="Proteomes" id="UP000007030"/>
    </source>
</evidence>
<evidence type="ECO:0000256" key="10">
    <source>
        <dbReference type="RuleBase" id="RU363013"/>
    </source>
</evidence>
<dbReference type="AlphaFoldDB" id="F2NQL1"/>
<comment type="similarity">
    <text evidence="3 9 10">Belongs to the triosephosphate isomerase family.</text>
</comment>
<dbReference type="GO" id="GO:0006096">
    <property type="term" value="P:glycolytic process"/>
    <property type="evidence" value="ECO:0007669"/>
    <property type="project" value="UniProtKB-UniRule"/>
</dbReference>
<dbReference type="EC" id="5.3.1.1" evidence="9 10"/>
<evidence type="ECO:0000256" key="1">
    <source>
        <dbReference type="ARBA" id="ARBA00000474"/>
    </source>
</evidence>
<evidence type="ECO:0000256" key="7">
    <source>
        <dbReference type="ARBA" id="ARBA00023152"/>
    </source>
</evidence>
<evidence type="ECO:0000256" key="2">
    <source>
        <dbReference type="ARBA" id="ARBA00004680"/>
    </source>
</evidence>
<organism evidence="11 12">
    <name type="scientific">Marinithermus hydrothermalis (strain DSM 14884 / JCM 11576 / T1)</name>
    <dbReference type="NCBI Taxonomy" id="869210"/>
    <lineage>
        <taxon>Bacteria</taxon>
        <taxon>Thermotogati</taxon>
        <taxon>Deinococcota</taxon>
        <taxon>Deinococci</taxon>
        <taxon>Thermales</taxon>
        <taxon>Thermaceae</taxon>
        <taxon>Marinithermus</taxon>
    </lineage>
</organism>
<dbReference type="eggNOG" id="COG0149">
    <property type="taxonomic scope" value="Bacteria"/>
</dbReference>
<comment type="pathway">
    <text evidence="2 9 10">Carbohydrate degradation; glycolysis; D-glyceraldehyde 3-phosphate from glycerone phosphate: step 1/1.</text>
</comment>
<dbReference type="UniPathway" id="UPA00138"/>
<feature type="binding site" evidence="9">
    <location>
        <begin position="235"/>
        <end position="236"/>
    </location>
    <ligand>
        <name>substrate</name>
    </ligand>
</feature>
<keyword evidence="12" id="KW-1185">Reference proteome</keyword>
<evidence type="ECO:0000256" key="3">
    <source>
        <dbReference type="ARBA" id="ARBA00007422"/>
    </source>
</evidence>
<keyword evidence="8 9" id="KW-0413">Isomerase</keyword>